<dbReference type="EMBL" id="CAJNOQ010025547">
    <property type="protein sequence ID" value="CAF1538319.1"/>
    <property type="molecule type" value="Genomic_DNA"/>
</dbReference>
<gene>
    <name evidence="2" type="ORF">GPM918_LOCUS38474</name>
    <name evidence="3" type="ORF">SRO942_LOCUS39300</name>
</gene>
<evidence type="ECO:0000313" key="4">
    <source>
        <dbReference type="Proteomes" id="UP000663829"/>
    </source>
</evidence>
<proteinExistence type="predicted"/>
<name>A0A815VQT5_9BILA</name>
<dbReference type="AlphaFoldDB" id="A0A815VQT5"/>
<dbReference type="Pfam" id="PF10551">
    <property type="entry name" value="MULE"/>
    <property type="match status" value="1"/>
</dbReference>
<dbReference type="Proteomes" id="UP000663829">
    <property type="component" value="Unassembled WGS sequence"/>
</dbReference>
<evidence type="ECO:0000313" key="2">
    <source>
        <dbReference type="EMBL" id="CAF1538319.1"/>
    </source>
</evidence>
<keyword evidence="4" id="KW-1185">Reference proteome</keyword>
<feature type="domain" description="MULE transposase" evidence="1">
    <location>
        <begin position="104"/>
        <end position="201"/>
    </location>
</feature>
<protein>
    <recommendedName>
        <fullName evidence="1">MULE transposase domain-containing protein</fullName>
    </recommendedName>
</protein>
<accession>A0A815VQT5</accession>
<dbReference type="InterPro" id="IPR018289">
    <property type="entry name" value="MULE_transposase_dom"/>
</dbReference>
<evidence type="ECO:0000259" key="1">
    <source>
        <dbReference type="Pfam" id="PF10551"/>
    </source>
</evidence>
<evidence type="ECO:0000313" key="3">
    <source>
        <dbReference type="EMBL" id="CAF4398363.1"/>
    </source>
</evidence>
<dbReference type="OrthoDB" id="10029846at2759"/>
<dbReference type="EMBL" id="CAJOBC010091169">
    <property type="protein sequence ID" value="CAF4398363.1"/>
    <property type="molecule type" value="Genomic_DNA"/>
</dbReference>
<reference evidence="2" key="1">
    <citation type="submission" date="2021-02" db="EMBL/GenBank/DDBJ databases">
        <authorList>
            <person name="Nowell W R."/>
        </authorList>
    </citation>
    <scope>NUCLEOTIDE SEQUENCE</scope>
</reference>
<sequence>MKKRCITESIPVTQMYEEQLCKAVSQSMNINNMHFDSVKSALYRFRNSYIPKLPSTLSEVDIPPKWQLDNAGNQFLRYVTPMPVKVLIFVTDRALKELALSEHWNVDGTFKTTPRPFYQVYTIHTYNKLSMKPSVYCLLPSKHRESYNAMINGLLFLANSNGITLNPKTIMLDFEEAAILAFNQHFPNALTKGCYFHFTKNLWKKLAKQKNGTRIYKNNREVRSCIANVFALPLVPPEQIPSVFADTHDLIPSDMTAVQVFFDYVCDTYVEEEYFERGFWNLFDVFDLRPKTNNAVEGYHRKQNSRVSAHPNVYRWIEQIRKEEDFARCRDILESNTGLPSKKRRKENEENDFALCLAKTASTIEAIDINEYLEHVRKTAYRFIHNVGGKDAE</sequence>
<comment type="caution">
    <text evidence="2">The sequence shown here is derived from an EMBL/GenBank/DDBJ whole genome shotgun (WGS) entry which is preliminary data.</text>
</comment>
<dbReference type="Proteomes" id="UP000681722">
    <property type="component" value="Unassembled WGS sequence"/>
</dbReference>
<organism evidence="2 4">
    <name type="scientific">Didymodactylos carnosus</name>
    <dbReference type="NCBI Taxonomy" id="1234261"/>
    <lineage>
        <taxon>Eukaryota</taxon>
        <taxon>Metazoa</taxon>
        <taxon>Spiralia</taxon>
        <taxon>Gnathifera</taxon>
        <taxon>Rotifera</taxon>
        <taxon>Eurotatoria</taxon>
        <taxon>Bdelloidea</taxon>
        <taxon>Philodinida</taxon>
        <taxon>Philodinidae</taxon>
        <taxon>Didymodactylos</taxon>
    </lineage>
</organism>